<gene>
    <name evidence="1" type="ORF">JI435_418270</name>
</gene>
<dbReference type="AlphaFoldDB" id="A0A7U2FCA1"/>
<dbReference type="EMBL" id="CP069036">
    <property type="protein sequence ID" value="QRD02624.1"/>
    <property type="molecule type" value="Genomic_DNA"/>
</dbReference>
<dbReference type="Proteomes" id="UP000663193">
    <property type="component" value="Chromosome 14"/>
</dbReference>
<proteinExistence type="predicted"/>
<name>A0A7U2FCA1_PHANO</name>
<dbReference type="VEuPathDB" id="FungiDB:JI435_418270"/>
<reference evidence="2" key="1">
    <citation type="journal article" date="2021" name="BMC Genomics">
        <title>Chromosome-level genome assembly and manually-curated proteome of model necrotroph Parastagonospora nodorum Sn15 reveals a genome-wide trove of candidate effector homologs, and redundancy of virulence-related functions within an accessory chromosome.</title>
        <authorList>
            <person name="Bertazzoni S."/>
            <person name="Jones D.A.B."/>
            <person name="Phan H.T."/>
            <person name="Tan K.-C."/>
            <person name="Hane J.K."/>
        </authorList>
    </citation>
    <scope>NUCLEOTIDE SEQUENCE [LARGE SCALE GENOMIC DNA]</scope>
    <source>
        <strain evidence="2">SN15 / ATCC MYA-4574 / FGSC 10173)</strain>
    </source>
</reference>
<organism evidence="1 2">
    <name type="scientific">Phaeosphaeria nodorum (strain SN15 / ATCC MYA-4574 / FGSC 10173)</name>
    <name type="common">Glume blotch fungus</name>
    <name type="synonym">Parastagonospora nodorum</name>
    <dbReference type="NCBI Taxonomy" id="321614"/>
    <lineage>
        <taxon>Eukaryota</taxon>
        <taxon>Fungi</taxon>
        <taxon>Dikarya</taxon>
        <taxon>Ascomycota</taxon>
        <taxon>Pezizomycotina</taxon>
        <taxon>Dothideomycetes</taxon>
        <taxon>Pleosporomycetidae</taxon>
        <taxon>Pleosporales</taxon>
        <taxon>Pleosporineae</taxon>
        <taxon>Phaeosphaeriaceae</taxon>
        <taxon>Parastagonospora</taxon>
    </lineage>
</organism>
<evidence type="ECO:0000313" key="1">
    <source>
        <dbReference type="EMBL" id="QRD02624.1"/>
    </source>
</evidence>
<keyword evidence="2" id="KW-1185">Reference proteome</keyword>
<accession>A0A7U2FCA1</accession>
<evidence type="ECO:0000313" key="2">
    <source>
        <dbReference type="Proteomes" id="UP000663193"/>
    </source>
</evidence>
<protein>
    <submittedName>
        <fullName evidence="1">Uncharacterized protein</fullName>
    </submittedName>
</protein>
<sequence length="94" mass="10625">MMRLNGPSIMLSPFNVAGSPSQCYFYHIHTQQLICWRRSSKRNAVVFPASPHSRMTTDLNTGKLYPRCCVFVTRDMVSGPFREATLASDRLTIG</sequence>